<protein>
    <submittedName>
        <fullName evidence="2">Uncharacterized protein</fullName>
    </submittedName>
</protein>
<organism evidence="2 3">
    <name type="scientific">Hydrogenispora ethanolica</name>
    <dbReference type="NCBI Taxonomy" id="1082276"/>
    <lineage>
        <taxon>Bacteria</taxon>
        <taxon>Bacillati</taxon>
        <taxon>Bacillota</taxon>
        <taxon>Hydrogenispora</taxon>
    </lineage>
</organism>
<sequence length="72" mass="7873">MFLFVISAYVLIGFVEITPLVKANRIKELILYASIFLAAFVVSLLLSVAVRLPSPAKPMDDLVTALSKLFSS</sequence>
<dbReference type="RefSeq" id="WP_132012566.1">
    <property type="nucleotide sequence ID" value="NZ_SLUN01000002.1"/>
</dbReference>
<accession>A0A4R1SBJ7</accession>
<dbReference type="EMBL" id="SLUN01000002">
    <property type="protein sequence ID" value="TCL76380.1"/>
    <property type="molecule type" value="Genomic_DNA"/>
</dbReference>
<evidence type="ECO:0000256" key="1">
    <source>
        <dbReference type="SAM" id="Phobius"/>
    </source>
</evidence>
<evidence type="ECO:0000313" key="2">
    <source>
        <dbReference type="EMBL" id="TCL76380.1"/>
    </source>
</evidence>
<proteinExistence type="predicted"/>
<keyword evidence="1" id="KW-0812">Transmembrane</keyword>
<keyword evidence="1" id="KW-1133">Transmembrane helix</keyword>
<name>A0A4R1SBJ7_HYDET</name>
<keyword evidence="3" id="KW-1185">Reference proteome</keyword>
<evidence type="ECO:0000313" key="3">
    <source>
        <dbReference type="Proteomes" id="UP000295008"/>
    </source>
</evidence>
<dbReference type="AlphaFoldDB" id="A0A4R1SBJ7"/>
<comment type="caution">
    <text evidence="2">The sequence shown here is derived from an EMBL/GenBank/DDBJ whole genome shotgun (WGS) entry which is preliminary data.</text>
</comment>
<dbReference type="Proteomes" id="UP000295008">
    <property type="component" value="Unassembled WGS sequence"/>
</dbReference>
<dbReference type="OrthoDB" id="2645074at2"/>
<feature type="transmembrane region" description="Helical" evidence="1">
    <location>
        <begin position="29"/>
        <end position="50"/>
    </location>
</feature>
<gene>
    <name evidence="2" type="ORF">EDC14_1002139</name>
</gene>
<keyword evidence="1" id="KW-0472">Membrane</keyword>
<reference evidence="2 3" key="1">
    <citation type="submission" date="2019-03" db="EMBL/GenBank/DDBJ databases">
        <title>Genomic Encyclopedia of Type Strains, Phase IV (KMG-IV): sequencing the most valuable type-strain genomes for metagenomic binning, comparative biology and taxonomic classification.</title>
        <authorList>
            <person name="Goeker M."/>
        </authorList>
    </citation>
    <scope>NUCLEOTIDE SEQUENCE [LARGE SCALE GENOMIC DNA]</scope>
    <source>
        <strain evidence="2 3">LX-B</strain>
    </source>
</reference>